<dbReference type="SMART" id="SM01175">
    <property type="entry name" value="DUF4206"/>
    <property type="match status" value="1"/>
</dbReference>
<dbReference type="Pfam" id="PF21054">
    <property type="entry name" value="RUBC_PIKBD"/>
    <property type="match status" value="1"/>
</dbReference>
<dbReference type="GO" id="GO:0097352">
    <property type="term" value="P:autophagosome maturation"/>
    <property type="evidence" value="ECO:0000318"/>
    <property type="project" value="GO_Central"/>
</dbReference>
<feature type="compositionally biased region" description="Polar residues" evidence="2">
    <location>
        <begin position="1"/>
        <end position="12"/>
    </location>
</feature>
<dbReference type="GO" id="GO:0000421">
    <property type="term" value="C:autophagosome membrane"/>
    <property type="evidence" value="ECO:0000318"/>
    <property type="project" value="GO_Central"/>
</dbReference>
<dbReference type="InterPro" id="IPR025258">
    <property type="entry name" value="RH_dom"/>
</dbReference>
<feature type="domain" description="Rubicon Homology" evidence="3">
    <location>
        <begin position="439"/>
        <end position="640"/>
    </location>
</feature>
<dbReference type="InterPro" id="IPR052428">
    <property type="entry name" value="Autophagy_HostDef_Reg"/>
</dbReference>
<dbReference type="FunCoup" id="F7E023">
    <property type="interactions" value="468"/>
</dbReference>
<name>F7E023_ORNAN</name>
<dbReference type="AlphaFoldDB" id="F7E023"/>
<evidence type="ECO:0000256" key="1">
    <source>
        <dbReference type="ARBA" id="ARBA00023006"/>
    </source>
</evidence>
<dbReference type="Proteomes" id="UP000002279">
    <property type="component" value="Chromosome 20"/>
</dbReference>
<dbReference type="GO" id="GO:0061910">
    <property type="term" value="P:autophagosome-endosome fusion"/>
    <property type="evidence" value="ECO:0000318"/>
    <property type="project" value="GO_Central"/>
</dbReference>
<dbReference type="GO" id="GO:0070273">
    <property type="term" value="F:phosphatidylinositol-4-phosphate binding"/>
    <property type="evidence" value="ECO:0007669"/>
    <property type="project" value="Ensembl"/>
</dbReference>
<gene>
    <name evidence="4" type="primary">RUBCNL</name>
</gene>
<sequence length="648" mass="72006">MVLPATVQQESSAARWDGSSSGGLGDSDGNNGLPPEQPQSLRPPSPSDVRLTRHKAAWLTPQSAPEEQSPTPPLGSGEVPSPMDCMLPIGASPSLLMDAVPLGSTAASVASSLPPSSEKESGDFLLTPAARGDVFPRSSRGSSVTTELVVFGSSAIPGSTPHPAHRKALQQTSHVETATDKGAIPVNRRAISLSCSSPEKSMLPVDVEMENIHFFVADMIISAMERMKFNILNQHQAEMWSREESYQVDSQISSLKQAVTSSTSSDSGFEGSTSPQTERSPSLRVKEDHDIEEFVNLGKIWTWYILAMNCPLLICVISRSLEPDYSSAELTAKELYRSFRSRWRMIEVDFQLASSLNAAGPIIVNEDKLQKDFESSLDVVEEIKFKCQLRGTEDWVPPRFQVLFNLHPPLKRNCIVAAQNFFCAGCGTPIEPKYVKKLRYCDYLGKYFCNSCHCDSESCIPARILMKWDFKKYYVSNFSKHLLDSIWQQPVFNLLDISNNLYSKAKELDRVREIQEQLIHIKKLLLTCRFAESVLKEFEKVPEHLTNALHVFSLDDLVKTKRGLLAPILRGILRAGLAHVDSCQLCQGKGFICEFCRSPVVIFPFQTAACKRCSACRACFHRQCFQAGACPRCQRIMARKTSSPPEEV</sequence>
<dbReference type="Ensembl" id="ENSOANT00000024531.2">
    <property type="protein sequence ID" value="ENSOANP00000024527.2"/>
    <property type="gene ID" value="ENSOANG00000015572.3"/>
</dbReference>
<dbReference type="GeneTree" id="ENSGT00940000160585"/>
<dbReference type="InParanoid" id="F7E023"/>
<organism evidence="4 5">
    <name type="scientific">Ornithorhynchus anatinus</name>
    <name type="common">Duckbill platypus</name>
    <dbReference type="NCBI Taxonomy" id="9258"/>
    <lineage>
        <taxon>Eukaryota</taxon>
        <taxon>Metazoa</taxon>
        <taxon>Chordata</taxon>
        <taxon>Craniata</taxon>
        <taxon>Vertebrata</taxon>
        <taxon>Euteleostomi</taxon>
        <taxon>Mammalia</taxon>
        <taxon>Monotremata</taxon>
        <taxon>Ornithorhynchidae</taxon>
        <taxon>Ornithorhynchus</taxon>
    </lineage>
</organism>
<feature type="compositionally biased region" description="Pro residues" evidence="2">
    <location>
        <begin position="35"/>
        <end position="46"/>
    </location>
</feature>
<protein>
    <submittedName>
        <fullName evidence="4">Rubicon like autophagy enhancer</fullName>
    </submittedName>
</protein>
<dbReference type="OMA" id="ILTMWDF"/>
<evidence type="ECO:0000256" key="2">
    <source>
        <dbReference type="SAM" id="MobiDB-lite"/>
    </source>
</evidence>
<evidence type="ECO:0000313" key="4">
    <source>
        <dbReference type="Ensembl" id="ENSOANP00000024527.2"/>
    </source>
</evidence>
<dbReference type="PANTHER" id="PTHR45971:SF2">
    <property type="entry name" value="PROTEIN ASSOCIATED WITH UVRAG AS AUTOPHAGY ENHANCER"/>
    <property type="match status" value="1"/>
</dbReference>
<feature type="compositionally biased region" description="Polar residues" evidence="2">
    <location>
        <begin position="60"/>
        <end position="69"/>
    </location>
</feature>
<dbReference type="Bgee" id="ENSOANG00000015572">
    <property type="expression patterns" value="Expressed in ovary and 3 other cell types or tissues"/>
</dbReference>
<dbReference type="Pfam" id="PF13901">
    <property type="entry name" value="RH_dom"/>
    <property type="match status" value="1"/>
</dbReference>
<feature type="compositionally biased region" description="Low complexity" evidence="2">
    <location>
        <begin position="261"/>
        <end position="274"/>
    </location>
</feature>
<feature type="region of interest" description="Disordered" evidence="2">
    <location>
        <begin position="261"/>
        <end position="285"/>
    </location>
</feature>
<reference evidence="4" key="3">
    <citation type="submission" date="2025-09" db="UniProtKB">
        <authorList>
            <consortium name="Ensembl"/>
        </authorList>
    </citation>
    <scope>IDENTIFICATION</scope>
    <source>
        <strain evidence="4">Glennie</strain>
    </source>
</reference>
<dbReference type="STRING" id="9258.ENSOANP00000024527"/>
<dbReference type="GO" id="GO:0061909">
    <property type="term" value="P:autophagosome-lysosome fusion"/>
    <property type="evidence" value="ECO:0000318"/>
    <property type="project" value="GO_Central"/>
</dbReference>
<dbReference type="InterPro" id="IPR048569">
    <property type="entry name" value="RUBC_PIKBD"/>
</dbReference>
<reference evidence="4 5" key="1">
    <citation type="journal article" date="2008" name="Nature">
        <title>Genome analysis of the platypus reveals unique signatures of evolution.</title>
        <authorList>
            <person name="Warren W.C."/>
            <person name="Hillier L.W."/>
            <person name="Marshall Graves J.A."/>
            <person name="Birney E."/>
            <person name="Ponting C.P."/>
            <person name="Grutzner F."/>
            <person name="Belov K."/>
            <person name="Miller W."/>
            <person name="Clarke L."/>
            <person name="Chinwalla A.T."/>
            <person name="Yang S.P."/>
            <person name="Heger A."/>
            <person name="Locke D.P."/>
            <person name="Miethke P."/>
            <person name="Waters P.D."/>
            <person name="Veyrunes F."/>
            <person name="Fulton L."/>
            <person name="Fulton B."/>
            <person name="Graves T."/>
            <person name="Wallis J."/>
            <person name="Puente X.S."/>
            <person name="Lopez-Otin C."/>
            <person name="Ordonez G.R."/>
            <person name="Eichler E.E."/>
            <person name="Chen L."/>
            <person name="Cheng Z."/>
            <person name="Deakin J.E."/>
            <person name="Alsop A."/>
            <person name="Thompson K."/>
            <person name="Kirby P."/>
            <person name="Papenfuss A.T."/>
            <person name="Wakefield M.J."/>
            <person name="Olender T."/>
            <person name="Lancet D."/>
            <person name="Huttley G.A."/>
            <person name="Smit A.F."/>
            <person name="Pask A."/>
            <person name="Temple-Smith P."/>
            <person name="Batzer M.A."/>
            <person name="Walker J.A."/>
            <person name="Konkel M.K."/>
            <person name="Harris R.S."/>
            <person name="Whittington C.M."/>
            <person name="Wong E.S."/>
            <person name="Gemmell N.J."/>
            <person name="Buschiazzo E."/>
            <person name="Vargas Jentzsch I.M."/>
            <person name="Merkel A."/>
            <person name="Schmitz J."/>
            <person name="Zemann A."/>
            <person name="Churakov G."/>
            <person name="Kriegs J.O."/>
            <person name="Brosius J."/>
            <person name="Murchison E.P."/>
            <person name="Sachidanandam R."/>
            <person name="Smith C."/>
            <person name="Hannon G.J."/>
            <person name="Tsend-Ayush E."/>
            <person name="McMillan D."/>
            <person name="Attenborough R."/>
            <person name="Rens W."/>
            <person name="Ferguson-Smith M."/>
            <person name="Lefevre C.M."/>
            <person name="Sharp J.A."/>
            <person name="Nicholas K.R."/>
            <person name="Ray D.A."/>
            <person name="Kube M."/>
            <person name="Reinhardt R."/>
            <person name="Pringle T.H."/>
            <person name="Taylor J."/>
            <person name="Jones R.C."/>
            <person name="Nixon B."/>
            <person name="Dacheux J.L."/>
            <person name="Niwa H."/>
            <person name="Sekita Y."/>
            <person name="Huang X."/>
            <person name="Stark A."/>
            <person name="Kheradpour P."/>
            <person name="Kellis M."/>
            <person name="Flicek P."/>
            <person name="Chen Y."/>
            <person name="Webber C."/>
            <person name="Hardison R."/>
            <person name="Nelson J."/>
            <person name="Hallsworth-Pepin K."/>
            <person name="Delehaunty K."/>
            <person name="Markovic C."/>
            <person name="Minx P."/>
            <person name="Feng Y."/>
            <person name="Kremitzki C."/>
            <person name="Mitreva M."/>
            <person name="Glasscock J."/>
            <person name="Wylie T."/>
            <person name="Wohldmann P."/>
            <person name="Thiru P."/>
            <person name="Nhan M.N."/>
            <person name="Pohl C.S."/>
            <person name="Smith S.M."/>
            <person name="Hou S."/>
            <person name="Nefedov M."/>
            <person name="de Jong P.J."/>
            <person name="Renfree M.B."/>
            <person name="Mardis E.R."/>
            <person name="Wilson R.K."/>
        </authorList>
    </citation>
    <scope>NUCLEOTIDE SEQUENCE [LARGE SCALE GENOMIC DNA]</scope>
    <source>
        <strain evidence="4 5">Glennie</strain>
    </source>
</reference>
<evidence type="ECO:0000313" key="5">
    <source>
        <dbReference type="Proteomes" id="UP000002279"/>
    </source>
</evidence>
<keyword evidence="5" id="KW-1185">Reference proteome</keyword>
<proteinExistence type="predicted"/>
<reference evidence="4" key="2">
    <citation type="submission" date="2025-08" db="UniProtKB">
        <authorList>
            <consortium name="Ensembl"/>
        </authorList>
    </citation>
    <scope>IDENTIFICATION</scope>
    <source>
        <strain evidence="4">Glennie</strain>
    </source>
</reference>
<dbReference type="GO" id="GO:1901981">
    <property type="term" value="F:phosphatidylinositol phosphate binding"/>
    <property type="evidence" value="ECO:0000318"/>
    <property type="project" value="GO_Central"/>
</dbReference>
<feature type="region of interest" description="Disordered" evidence="2">
    <location>
        <begin position="1"/>
        <end position="84"/>
    </location>
</feature>
<evidence type="ECO:0000259" key="3">
    <source>
        <dbReference type="SMART" id="SM01175"/>
    </source>
</evidence>
<dbReference type="eggNOG" id="KOG1829">
    <property type="taxonomic scope" value="Eukaryota"/>
</dbReference>
<dbReference type="GO" id="GO:0010314">
    <property type="term" value="F:phosphatidylinositol-5-phosphate binding"/>
    <property type="evidence" value="ECO:0007669"/>
    <property type="project" value="Ensembl"/>
</dbReference>
<accession>F7E023</accession>
<dbReference type="PANTHER" id="PTHR45971">
    <property type="entry name" value="PHOX (PX) DOMAIN-CONTAINING PROTEIN"/>
    <property type="match status" value="1"/>
</dbReference>
<keyword evidence="1" id="KW-0072">Autophagy</keyword>
<dbReference type="HOGENOM" id="CLU_027575_0_0_1"/>
<dbReference type="GO" id="GO:0032266">
    <property type="term" value="F:phosphatidylinositol-3-phosphate binding"/>
    <property type="evidence" value="ECO:0007669"/>
    <property type="project" value="Ensembl"/>
</dbReference>